<protein>
    <recommendedName>
        <fullName evidence="4">Tetratricopeptide repeat protein</fullName>
    </recommendedName>
</protein>
<dbReference type="Proteomes" id="UP001500503">
    <property type="component" value="Unassembled WGS sequence"/>
</dbReference>
<gene>
    <name evidence="2" type="ORF">GCM10023191_032100</name>
</gene>
<feature type="compositionally biased region" description="Basic and acidic residues" evidence="1">
    <location>
        <begin position="12"/>
        <end position="21"/>
    </location>
</feature>
<evidence type="ECO:0000313" key="2">
    <source>
        <dbReference type="EMBL" id="GAA4493881.1"/>
    </source>
</evidence>
<reference evidence="3" key="1">
    <citation type="journal article" date="2019" name="Int. J. Syst. Evol. Microbiol.">
        <title>The Global Catalogue of Microorganisms (GCM) 10K type strain sequencing project: providing services to taxonomists for standard genome sequencing and annotation.</title>
        <authorList>
            <consortium name="The Broad Institute Genomics Platform"/>
            <consortium name="The Broad Institute Genome Sequencing Center for Infectious Disease"/>
            <person name="Wu L."/>
            <person name="Ma J."/>
        </authorList>
    </citation>
    <scope>NUCLEOTIDE SEQUENCE [LARGE SCALE GENOMIC DNA]</scope>
    <source>
        <strain evidence="3">JCM 17933</strain>
    </source>
</reference>
<proteinExistence type="predicted"/>
<evidence type="ECO:0000313" key="3">
    <source>
        <dbReference type="Proteomes" id="UP001500503"/>
    </source>
</evidence>
<comment type="caution">
    <text evidence="2">The sequence shown here is derived from an EMBL/GenBank/DDBJ whole genome shotgun (WGS) entry which is preliminary data.</text>
</comment>
<feature type="region of interest" description="Disordered" evidence="1">
    <location>
        <begin position="1"/>
        <end position="21"/>
    </location>
</feature>
<dbReference type="InterPro" id="IPR011990">
    <property type="entry name" value="TPR-like_helical_dom_sf"/>
</dbReference>
<name>A0ABP8PYV0_9ACTN</name>
<evidence type="ECO:0000256" key="1">
    <source>
        <dbReference type="SAM" id="MobiDB-lite"/>
    </source>
</evidence>
<sequence length="241" mass="27095">MLDPTSPPRADIGSDHDERWPAEMSLRRSAEHLRRKAEPHIRDADANAAAGRYGAALSANTTAVQVVRRLRKVEPENRRHLAVLGSLYYNQALLLEKNGRGLDGITAARRAVLYYESLDPTRRGERSVSEAVTDDALIAGDGDPIDAARLIAHLADSRARLARLLGSHGHPDHHRDRELRRFDLDPRLTLRHEINVLDAQACLTYKALVECSRYTEADYERVLQESGEGLGRYHARFPNDR</sequence>
<dbReference type="RefSeq" id="WP_345464008.1">
    <property type="nucleotide sequence ID" value="NZ_BAABHF010000019.1"/>
</dbReference>
<evidence type="ECO:0008006" key="4">
    <source>
        <dbReference type="Google" id="ProtNLM"/>
    </source>
</evidence>
<dbReference type="EMBL" id="BAABHF010000019">
    <property type="protein sequence ID" value="GAA4493881.1"/>
    <property type="molecule type" value="Genomic_DNA"/>
</dbReference>
<keyword evidence="3" id="KW-1185">Reference proteome</keyword>
<organism evidence="2 3">
    <name type="scientific">Actinoallomurus oryzae</name>
    <dbReference type="NCBI Taxonomy" id="502180"/>
    <lineage>
        <taxon>Bacteria</taxon>
        <taxon>Bacillati</taxon>
        <taxon>Actinomycetota</taxon>
        <taxon>Actinomycetes</taxon>
        <taxon>Streptosporangiales</taxon>
        <taxon>Thermomonosporaceae</taxon>
        <taxon>Actinoallomurus</taxon>
    </lineage>
</organism>
<accession>A0ABP8PYV0</accession>
<dbReference type="Gene3D" id="1.25.40.10">
    <property type="entry name" value="Tetratricopeptide repeat domain"/>
    <property type="match status" value="1"/>
</dbReference>